<feature type="transmembrane region" description="Helical" evidence="2">
    <location>
        <begin position="271"/>
        <end position="294"/>
    </location>
</feature>
<reference evidence="3" key="2">
    <citation type="submission" date="2021-04" db="EMBL/GenBank/DDBJ databases">
        <authorList>
            <person name="Gilroy R."/>
        </authorList>
    </citation>
    <scope>NUCLEOTIDE SEQUENCE</scope>
    <source>
        <strain evidence="3">CHK180-15479</strain>
    </source>
</reference>
<feature type="transmembrane region" description="Helical" evidence="2">
    <location>
        <begin position="232"/>
        <end position="251"/>
    </location>
</feature>
<reference evidence="3" key="1">
    <citation type="journal article" date="2021" name="PeerJ">
        <title>Extensive microbial diversity within the chicken gut microbiome revealed by metagenomics and culture.</title>
        <authorList>
            <person name="Gilroy R."/>
            <person name="Ravi A."/>
            <person name="Getino M."/>
            <person name="Pursley I."/>
            <person name="Horton D.L."/>
            <person name="Alikhan N.F."/>
            <person name="Baker D."/>
            <person name="Gharbi K."/>
            <person name="Hall N."/>
            <person name="Watson M."/>
            <person name="Adriaenssens E.M."/>
            <person name="Foster-Nyarko E."/>
            <person name="Jarju S."/>
            <person name="Secka A."/>
            <person name="Antonio M."/>
            <person name="Oren A."/>
            <person name="Chaudhuri R.R."/>
            <person name="La Ragione R."/>
            <person name="Hildebrand F."/>
            <person name="Pallen M.J."/>
        </authorList>
    </citation>
    <scope>NUCLEOTIDE SEQUENCE</scope>
    <source>
        <strain evidence="3">CHK180-15479</strain>
    </source>
</reference>
<feature type="compositionally biased region" description="Basic and acidic residues" evidence="1">
    <location>
        <begin position="210"/>
        <end position="221"/>
    </location>
</feature>
<sequence>MKGALWFLLSCKRYLKRLPFVFLFFALPLGAFAVSWMGGEEDDRIRIALCAEDTEGLAARTMEELTGPSEARGKMFVFYACSDEEAVREEVASRRAECGYVFYEGLEEKLDAGEYRRAIGVYTAPSTVTASLASETVFAALIRNYDKDLLQDYVMDGQAFDGLGETGNAARKEAALLAGELYNKWSSNGGTFRFVYEEAGEEQAGYEADSGSRPHPDRDAGSAEMASSGTLFPLRGLVAVYVFIAGLYSAVSLGEDERKGLFYPLAPQSRLACRAAVLAAPLVLAAASGLLALAAGGLWESAAREIGAMAVYAGTVGAVSWILKWILRQPQILLCTIPFFVIGSLVFCPVFIDGGRYVEGVDAVGRLFLPYYYLQFFA</sequence>
<feature type="transmembrane region" description="Helical" evidence="2">
    <location>
        <begin position="306"/>
        <end position="327"/>
    </location>
</feature>
<organism evidence="3 4">
    <name type="scientific">Candidatus Enterocloster excrementipullorum</name>
    <dbReference type="NCBI Taxonomy" id="2838559"/>
    <lineage>
        <taxon>Bacteria</taxon>
        <taxon>Bacillati</taxon>
        <taxon>Bacillota</taxon>
        <taxon>Clostridia</taxon>
        <taxon>Lachnospirales</taxon>
        <taxon>Lachnospiraceae</taxon>
        <taxon>Enterocloster</taxon>
    </lineage>
</organism>
<dbReference type="AlphaFoldDB" id="A0A9D2SJ79"/>
<evidence type="ECO:0000313" key="4">
    <source>
        <dbReference type="Proteomes" id="UP000823910"/>
    </source>
</evidence>
<comment type="caution">
    <text evidence="3">The sequence shown here is derived from an EMBL/GenBank/DDBJ whole genome shotgun (WGS) entry which is preliminary data.</text>
</comment>
<accession>A0A9D2SJ79</accession>
<evidence type="ECO:0000256" key="2">
    <source>
        <dbReference type="SAM" id="Phobius"/>
    </source>
</evidence>
<evidence type="ECO:0000313" key="3">
    <source>
        <dbReference type="EMBL" id="HJC06998.1"/>
    </source>
</evidence>
<protein>
    <submittedName>
        <fullName evidence="3">Uncharacterized protein</fullName>
    </submittedName>
</protein>
<dbReference type="Proteomes" id="UP000823910">
    <property type="component" value="Unassembled WGS sequence"/>
</dbReference>
<feature type="transmembrane region" description="Helical" evidence="2">
    <location>
        <begin position="332"/>
        <end position="352"/>
    </location>
</feature>
<keyword evidence="2" id="KW-0472">Membrane</keyword>
<name>A0A9D2SJ79_9FIRM</name>
<feature type="region of interest" description="Disordered" evidence="1">
    <location>
        <begin position="205"/>
        <end position="224"/>
    </location>
</feature>
<evidence type="ECO:0000256" key="1">
    <source>
        <dbReference type="SAM" id="MobiDB-lite"/>
    </source>
</evidence>
<keyword evidence="2" id="KW-0812">Transmembrane</keyword>
<gene>
    <name evidence="3" type="ORF">H9704_12785</name>
</gene>
<keyword evidence="2" id="KW-1133">Transmembrane helix</keyword>
<dbReference type="EMBL" id="DWWT01000067">
    <property type="protein sequence ID" value="HJC06998.1"/>
    <property type="molecule type" value="Genomic_DNA"/>
</dbReference>
<proteinExistence type="predicted"/>